<reference evidence="2 3" key="1">
    <citation type="journal article" date="2014" name="Int. J. Syst. Evol. Microbiol.">
        <title>Complete genome sequence of Corynebacterium casei LMG S-19264T (=DSM 44701T), isolated from a smear-ripened cheese.</title>
        <authorList>
            <consortium name="US DOE Joint Genome Institute (JGI-PGF)"/>
            <person name="Walter F."/>
            <person name="Albersmeier A."/>
            <person name="Kalinowski J."/>
            <person name="Ruckert C."/>
        </authorList>
    </citation>
    <scope>NUCLEOTIDE SEQUENCE [LARGE SCALE GENOMIC DNA]</scope>
    <source>
        <strain evidence="2 3">CGMCC 1.7286</strain>
    </source>
</reference>
<comment type="caution">
    <text evidence="2">The sequence shown here is derived from an EMBL/GenBank/DDBJ whole genome shotgun (WGS) entry which is preliminary data.</text>
</comment>
<dbReference type="AlphaFoldDB" id="A0A917ZRH5"/>
<dbReference type="GO" id="GO:0003677">
    <property type="term" value="F:DNA binding"/>
    <property type="evidence" value="ECO:0007669"/>
    <property type="project" value="InterPro"/>
</dbReference>
<dbReference type="InterPro" id="IPR010982">
    <property type="entry name" value="Lambda_DNA-bd_dom_sf"/>
</dbReference>
<dbReference type="EMBL" id="BMLT01000019">
    <property type="protein sequence ID" value="GGO88696.1"/>
    <property type="molecule type" value="Genomic_DNA"/>
</dbReference>
<dbReference type="SMART" id="SM00530">
    <property type="entry name" value="HTH_XRE"/>
    <property type="match status" value="1"/>
</dbReference>
<evidence type="ECO:0000259" key="1">
    <source>
        <dbReference type="PROSITE" id="PS50943"/>
    </source>
</evidence>
<dbReference type="Gene3D" id="1.10.260.40">
    <property type="entry name" value="lambda repressor-like DNA-binding domains"/>
    <property type="match status" value="1"/>
</dbReference>
<gene>
    <name evidence="2" type="ORF">GCM10011348_44750</name>
</gene>
<dbReference type="RefSeq" id="WP_188862870.1">
    <property type="nucleotide sequence ID" value="NZ_BMLT01000019.1"/>
</dbReference>
<protein>
    <submittedName>
        <fullName evidence="2">Transcriptional regulator</fullName>
    </submittedName>
</protein>
<sequence>MAQTQAIVATLKRALKSHGLTYADVARGLGMSEANVKRLFASERFTLARIEEVCRLMEMDLSELFQLYEASRSRIAQLTEDQERELVADPLLLMVAVFVQNHLGFADITGRYNISVPDCIRCLAKLDRLRIIDLLPNNRIKLRIDERFSWLPGGPIERFFEREVQQQFLCGSFRRSGGTRLFFNGLLSEHSRQLIARRLEALGHEIADLQRQDAGRPPHERHNTGILLALREWEFDASQPFLKPR</sequence>
<feature type="domain" description="HTH cro/C1-type" evidence="1">
    <location>
        <begin position="11"/>
        <end position="64"/>
    </location>
</feature>
<keyword evidence="3" id="KW-1185">Reference proteome</keyword>
<evidence type="ECO:0000313" key="2">
    <source>
        <dbReference type="EMBL" id="GGO88696.1"/>
    </source>
</evidence>
<dbReference type="CDD" id="cd00093">
    <property type="entry name" value="HTH_XRE"/>
    <property type="match status" value="1"/>
</dbReference>
<evidence type="ECO:0000313" key="3">
    <source>
        <dbReference type="Proteomes" id="UP000599578"/>
    </source>
</evidence>
<dbReference type="SUPFAM" id="SSF47413">
    <property type="entry name" value="lambda repressor-like DNA-binding domains"/>
    <property type="match status" value="1"/>
</dbReference>
<dbReference type="InterPro" id="IPR001387">
    <property type="entry name" value="Cro/C1-type_HTH"/>
</dbReference>
<accession>A0A917ZRH5</accession>
<proteinExistence type="predicted"/>
<dbReference type="PROSITE" id="PS50943">
    <property type="entry name" value="HTH_CROC1"/>
    <property type="match status" value="1"/>
</dbReference>
<dbReference type="Proteomes" id="UP000599578">
    <property type="component" value="Unassembled WGS sequence"/>
</dbReference>
<organism evidence="2 3">
    <name type="scientific">Marinobacterium nitratireducens</name>
    <dbReference type="NCBI Taxonomy" id="518897"/>
    <lineage>
        <taxon>Bacteria</taxon>
        <taxon>Pseudomonadati</taxon>
        <taxon>Pseudomonadota</taxon>
        <taxon>Gammaproteobacteria</taxon>
        <taxon>Oceanospirillales</taxon>
        <taxon>Oceanospirillaceae</taxon>
        <taxon>Marinobacterium</taxon>
    </lineage>
</organism>
<name>A0A917ZRH5_9GAMM</name>
<dbReference type="Pfam" id="PF13443">
    <property type="entry name" value="HTH_26"/>
    <property type="match status" value="1"/>
</dbReference>